<evidence type="ECO:0000256" key="5">
    <source>
        <dbReference type="ARBA" id="ARBA00022705"/>
    </source>
</evidence>
<dbReference type="RefSeq" id="WP_022934656.1">
    <property type="nucleotide sequence ID" value="NZ_CP007154.1"/>
</dbReference>
<dbReference type="InterPro" id="IPR006295">
    <property type="entry name" value="DNA_primase_DnaG"/>
</dbReference>
<dbReference type="EMBL" id="CP007154">
    <property type="protein sequence ID" value="AHH45421.1"/>
    <property type="molecule type" value="Genomic_DNA"/>
</dbReference>
<dbReference type="InterPro" id="IPR002694">
    <property type="entry name" value="Znf_CHC2"/>
</dbReference>
<feature type="coiled-coil region" evidence="15">
    <location>
        <begin position="510"/>
        <end position="537"/>
    </location>
</feature>
<keyword evidence="7 12" id="KW-0863">Zinc-finger</keyword>
<comment type="domain">
    <text evidence="12">Contains an N-terminal zinc-binding domain, a central core domain that contains the primase activity, and a C-terminal DnaB-binding domain.</text>
</comment>
<dbReference type="SUPFAM" id="SSF56731">
    <property type="entry name" value="DNA primase core"/>
    <property type="match status" value="1"/>
</dbReference>
<dbReference type="SMART" id="SM00400">
    <property type="entry name" value="ZnF_CHCC"/>
    <property type="match status" value="1"/>
</dbReference>
<dbReference type="eggNOG" id="COG0358">
    <property type="taxonomic scope" value="Bacteria"/>
</dbReference>
<dbReference type="CDD" id="cd03364">
    <property type="entry name" value="TOPRIM_DnaG_primases"/>
    <property type="match status" value="1"/>
</dbReference>
<dbReference type="InterPro" id="IPR030846">
    <property type="entry name" value="DnaG_bac"/>
</dbReference>
<evidence type="ECO:0000256" key="13">
    <source>
        <dbReference type="PIRNR" id="PIRNR002811"/>
    </source>
</evidence>
<keyword evidence="1 12" id="KW-0240">DNA-directed RNA polymerase</keyword>
<dbReference type="PATRIC" id="fig|743966.3.peg.420"/>
<keyword evidence="10 12" id="KW-0238">DNA-binding</keyword>
<evidence type="ECO:0000256" key="6">
    <source>
        <dbReference type="ARBA" id="ARBA00022723"/>
    </source>
</evidence>
<keyword evidence="9" id="KW-0460">Magnesium</keyword>
<keyword evidence="3 12" id="KW-0808">Transferase</keyword>
<dbReference type="Proteomes" id="UP000019229">
    <property type="component" value="Chromosome"/>
</dbReference>
<evidence type="ECO:0000256" key="11">
    <source>
        <dbReference type="ARBA" id="ARBA00023163"/>
    </source>
</evidence>
<dbReference type="GO" id="GO:0006269">
    <property type="term" value="P:DNA replication, synthesis of primer"/>
    <property type="evidence" value="ECO:0007669"/>
    <property type="project" value="UniProtKB-UniRule"/>
</dbReference>
<dbReference type="InterPro" id="IPR037068">
    <property type="entry name" value="DNA_primase_core_N_sf"/>
</dbReference>
<dbReference type="GO" id="GO:0000428">
    <property type="term" value="C:DNA-directed RNA polymerase complex"/>
    <property type="evidence" value="ECO:0007669"/>
    <property type="project" value="UniProtKB-KW"/>
</dbReference>
<dbReference type="PANTHER" id="PTHR30313:SF2">
    <property type="entry name" value="DNA PRIMASE"/>
    <property type="match status" value="1"/>
</dbReference>
<keyword evidence="15" id="KW-0175">Coiled coil</keyword>
<proteinExistence type="inferred from homology"/>
<dbReference type="InterPro" id="IPR036977">
    <property type="entry name" value="DNA_primase_Znf_CHC2"/>
</dbReference>
<dbReference type="HAMAP" id="MF_00974">
    <property type="entry name" value="DNA_primase_DnaG"/>
    <property type="match status" value="1"/>
</dbReference>
<dbReference type="InterPro" id="IPR034151">
    <property type="entry name" value="TOPRIM_DnaG_bac"/>
</dbReference>
<evidence type="ECO:0000256" key="8">
    <source>
        <dbReference type="ARBA" id="ARBA00022833"/>
    </source>
</evidence>
<dbReference type="PANTHER" id="PTHR30313">
    <property type="entry name" value="DNA PRIMASE"/>
    <property type="match status" value="1"/>
</dbReference>
<dbReference type="SUPFAM" id="SSF57783">
    <property type="entry name" value="Zinc beta-ribbon"/>
    <property type="match status" value="1"/>
</dbReference>
<dbReference type="PIRSF" id="PIRSF002811">
    <property type="entry name" value="DnaG"/>
    <property type="match status" value="1"/>
</dbReference>
<keyword evidence="6 12" id="KW-0479">Metal-binding</keyword>
<dbReference type="STRING" id="743966.MYB_02085"/>
<protein>
    <recommendedName>
        <fullName evidence="12 13">DNA primase</fullName>
        <ecNumber evidence="12">2.7.7.101</ecNumber>
    </recommendedName>
</protein>
<dbReference type="PROSITE" id="PS50880">
    <property type="entry name" value="TOPRIM"/>
    <property type="match status" value="1"/>
</dbReference>
<keyword evidence="8 12" id="KW-0862">Zinc</keyword>
<dbReference type="HOGENOM" id="CLU_013501_3_3_14"/>
<comment type="similarity">
    <text evidence="12 13">Belongs to the DnaG primase family.</text>
</comment>
<evidence type="ECO:0000256" key="4">
    <source>
        <dbReference type="ARBA" id="ARBA00022695"/>
    </source>
</evidence>
<dbReference type="InterPro" id="IPR050219">
    <property type="entry name" value="DnaG_primase"/>
</dbReference>
<comment type="catalytic activity">
    <reaction evidence="12">
        <text>ssDNA + n NTP = ssDNA/pppN(pN)n-1 hybrid + (n-1) diphosphate.</text>
        <dbReference type="EC" id="2.7.7.101"/>
    </reaction>
</comment>
<dbReference type="AlphaFoldDB" id="W5UTK5"/>
<dbReference type="Pfam" id="PF08275">
    <property type="entry name" value="DNAG_N"/>
    <property type="match status" value="1"/>
</dbReference>
<evidence type="ECO:0000259" key="16">
    <source>
        <dbReference type="PROSITE" id="PS50880"/>
    </source>
</evidence>
<comment type="function">
    <text evidence="12 13">RNA polymerase that catalyzes the synthesis of short RNA molecules used as primers for DNA polymerase during DNA replication.</text>
</comment>
<keyword evidence="2 12" id="KW-0639">Primosome</keyword>
<accession>W5UTK5</accession>
<evidence type="ECO:0000256" key="15">
    <source>
        <dbReference type="SAM" id="Coils"/>
    </source>
</evidence>
<dbReference type="NCBIfam" id="TIGR01391">
    <property type="entry name" value="dnaG"/>
    <property type="match status" value="1"/>
</dbReference>
<dbReference type="EC" id="2.7.7.101" evidence="12"/>
<comment type="subunit">
    <text evidence="12">Monomer. Interacts with DnaB.</text>
</comment>
<dbReference type="GO" id="GO:0008270">
    <property type="term" value="F:zinc ion binding"/>
    <property type="evidence" value="ECO:0007669"/>
    <property type="project" value="UniProtKB-UniRule"/>
</dbReference>
<evidence type="ECO:0000313" key="18">
    <source>
        <dbReference type="Proteomes" id="UP000019229"/>
    </source>
</evidence>
<dbReference type="GO" id="GO:0003899">
    <property type="term" value="F:DNA-directed RNA polymerase activity"/>
    <property type="evidence" value="ECO:0007669"/>
    <property type="project" value="UniProtKB-UniRule"/>
</dbReference>
<gene>
    <name evidence="12 17" type="primary">dnaG</name>
    <name evidence="17" type="ORF">MYB_02085</name>
</gene>
<sequence>MDYNKLRLLIKNDVSIVDEISAHINLVKKGNNFWALCPFHEDANPSLSVTPNKKIFQCFSCKVGGDVIAFLTKINKWSFNQAVTYLVKKYNLNVDQSLLSINEFNYSEQDQKAIKVFESAARIFATNLFQPKNPIVLDFLKKRNLSQQILKDFDIGYAEPDGLSKLLLRQYDQFVLVNNSLMNKAGFDFFSNRITFAIRNDRGDIVGFSGRSLDGKEPKYLNSAASSLFAKSTILYNFFKARSKIPNTNELIITEGFMDTIAFYRDNIFNVVALMGTSLTKNHLELIQGFKIILVLDGDDAGVLATLKSIQLLIEHKIFPEIVSCPKGYDPDEYFQENGKGSLTKLLSTKIGVFDFVYEHFKNKIKLNSASELSEFVNKMEVFLKFAPHKIQKIIVQKISYELNIPESSFNLKQSRFQYKNINKKTQNYQHQPSNYYNIPPSDDLNEINDIPPSNHKKNPNKSLERLNFLVILELQILLFLIEKPEFILEIKERKYNFLKLENKIIFEQIVKKELDHSQKQEIMESLENKILELIEEEYRKNYKLENRNSYNDFLDWIELAKQHRAQFDITNKINRIMESNDPNEQDELINQIYKKDY</sequence>
<evidence type="ECO:0000256" key="1">
    <source>
        <dbReference type="ARBA" id="ARBA00022478"/>
    </source>
</evidence>
<dbReference type="GO" id="GO:1990077">
    <property type="term" value="C:primosome complex"/>
    <property type="evidence" value="ECO:0007669"/>
    <property type="project" value="UniProtKB-KW"/>
</dbReference>
<feature type="domain" description="Toprim" evidence="16">
    <location>
        <begin position="249"/>
        <end position="328"/>
    </location>
</feature>
<evidence type="ECO:0000256" key="3">
    <source>
        <dbReference type="ARBA" id="ARBA00022679"/>
    </source>
</evidence>
<dbReference type="Gene3D" id="3.90.580.10">
    <property type="entry name" value="Zinc finger, CHC2-type domain"/>
    <property type="match status" value="1"/>
</dbReference>
<comment type="cofactor">
    <cofactor evidence="12 13 14">
        <name>Zn(2+)</name>
        <dbReference type="ChEBI" id="CHEBI:29105"/>
    </cofactor>
    <text evidence="12 13 14">Binds 1 zinc ion per monomer.</text>
</comment>
<dbReference type="Gene3D" id="3.90.980.10">
    <property type="entry name" value="DNA primase, catalytic core, N-terminal domain"/>
    <property type="match status" value="1"/>
</dbReference>
<dbReference type="GO" id="GO:0005737">
    <property type="term" value="C:cytoplasm"/>
    <property type="evidence" value="ECO:0007669"/>
    <property type="project" value="TreeGrafter"/>
</dbReference>
<evidence type="ECO:0000256" key="7">
    <source>
        <dbReference type="ARBA" id="ARBA00022771"/>
    </source>
</evidence>
<evidence type="ECO:0000256" key="14">
    <source>
        <dbReference type="PIRSR" id="PIRSR002811-1"/>
    </source>
</evidence>
<evidence type="ECO:0000313" key="17">
    <source>
        <dbReference type="EMBL" id="AHH45421.1"/>
    </source>
</evidence>
<dbReference type="InterPro" id="IPR013264">
    <property type="entry name" value="DNAG_N"/>
</dbReference>
<feature type="zinc finger region" description="CHC2-type" evidence="12 14">
    <location>
        <begin position="37"/>
        <end position="61"/>
    </location>
</feature>
<dbReference type="OrthoDB" id="9803773at2"/>
<evidence type="ECO:0000256" key="2">
    <source>
        <dbReference type="ARBA" id="ARBA00022515"/>
    </source>
</evidence>
<evidence type="ECO:0000256" key="12">
    <source>
        <dbReference type="HAMAP-Rule" id="MF_00974"/>
    </source>
</evidence>
<evidence type="ECO:0000256" key="10">
    <source>
        <dbReference type="ARBA" id="ARBA00023125"/>
    </source>
</evidence>
<dbReference type="Gene3D" id="3.40.1360.10">
    <property type="match status" value="1"/>
</dbReference>
<dbReference type="Pfam" id="PF13155">
    <property type="entry name" value="Toprim_2"/>
    <property type="match status" value="1"/>
</dbReference>
<dbReference type="GO" id="GO:0003677">
    <property type="term" value="F:DNA binding"/>
    <property type="evidence" value="ECO:0007669"/>
    <property type="project" value="UniProtKB-KW"/>
</dbReference>
<organism evidence="17 18">
    <name type="scientific">Mesomycoplasma bovoculi M165/69</name>
    <dbReference type="NCBI Taxonomy" id="743966"/>
    <lineage>
        <taxon>Bacteria</taxon>
        <taxon>Bacillati</taxon>
        <taxon>Mycoplasmatota</taxon>
        <taxon>Mycoplasmoidales</taxon>
        <taxon>Metamycoplasmataceae</taxon>
        <taxon>Mesomycoplasma</taxon>
    </lineage>
</organism>
<keyword evidence="5 12" id="KW-0235">DNA replication</keyword>
<dbReference type="KEGG" id="mbc:MYB_02085"/>
<reference evidence="17 18" key="1">
    <citation type="journal article" date="2014" name="Genome Announc.">
        <title>Complete Genome Sequence of Mycoplasma bovoculi Strain M165/69T (ATCC 29104).</title>
        <authorList>
            <person name="Calcutt M.J."/>
            <person name="Foecking M.F."/>
        </authorList>
    </citation>
    <scope>NUCLEOTIDE SEQUENCE [LARGE SCALE GENOMIC DNA]</scope>
    <source>
        <strain evidence="17">M165/69</strain>
    </source>
</reference>
<name>W5UTK5_9BACT</name>
<keyword evidence="18" id="KW-1185">Reference proteome</keyword>
<keyword evidence="4 12" id="KW-0548">Nucleotidyltransferase</keyword>
<dbReference type="Pfam" id="PF01807">
    <property type="entry name" value="Zn_ribbon_DnaG"/>
    <property type="match status" value="1"/>
</dbReference>
<evidence type="ECO:0000256" key="9">
    <source>
        <dbReference type="ARBA" id="ARBA00022842"/>
    </source>
</evidence>
<keyword evidence="11 12" id="KW-0804">Transcription</keyword>
<dbReference type="InterPro" id="IPR006171">
    <property type="entry name" value="TOPRIM_dom"/>
</dbReference>
<dbReference type="SMART" id="SM00493">
    <property type="entry name" value="TOPRIM"/>
    <property type="match status" value="1"/>
</dbReference>